<dbReference type="PANTHER" id="PTHR11614">
    <property type="entry name" value="PHOSPHOLIPASE-RELATED"/>
    <property type="match status" value="1"/>
</dbReference>
<evidence type="ECO:0000259" key="2">
    <source>
        <dbReference type="Pfam" id="PF12146"/>
    </source>
</evidence>
<dbReference type="Pfam" id="PF12146">
    <property type="entry name" value="Hydrolase_4"/>
    <property type="match status" value="1"/>
</dbReference>
<dbReference type="Proteomes" id="UP000238801">
    <property type="component" value="Unassembled WGS sequence"/>
</dbReference>
<feature type="domain" description="Serine aminopeptidase S33" evidence="2">
    <location>
        <begin position="55"/>
        <end position="301"/>
    </location>
</feature>
<protein>
    <submittedName>
        <fullName evidence="3">Lysophospholipase</fullName>
    </submittedName>
</protein>
<dbReference type="InterPro" id="IPR022742">
    <property type="entry name" value="Hydrolase_4"/>
</dbReference>
<dbReference type="InterPro" id="IPR051044">
    <property type="entry name" value="MAG_DAG_Lipase"/>
</dbReference>
<evidence type="ECO:0000256" key="1">
    <source>
        <dbReference type="SAM" id="MobiDB-lite"/>
    </source>
</evidence>
<dbReference type="RefSeq" id="WP_106159214.1">
    <property type="nucleotide sequence ID" value="NZ_PVTT01000001.1"/>
</dbReference>
<dbReference type="AlphaFoldDB" id="A0A2T0X721"/>
<reference evidence="3 4" key="1">
    <citation type="submission" date="2018-03" db="EMBL/GenBank/DDBJ databases">
        <title>Genomic Encyclopedia of Archaeal and Bacterial Type Strains, Phase II (KMG-II): from individual species to whole genera.</title>
        <authorList>
            <person name="Goeker M."/>
        </authorList>
    </citation>
    <scope>NUCLEOTIDE SEQUENCE [LARGE SCALE GENOMIC DNA]</scope>
    <source>
        <strain evidence="3 4">DSM 29318</strain>
    </source>
</reference>
<comment type="caution">
    <text evidence="3">The sequence shown here is derived from an EMBL/GenBank/DDBJ whole genome shotgun (WGS) entry which is preliminary data.</text>
</comment>
<proteinExistence type="predicted"/>
<name>A0A2T0X721_9RHOB</name>
<keyword evidence="4" id="KW-1185">Reference proteome</keyword>
<dbReference type="OrthoDB" id="9788260at2"/>
<dbReference type="InterPro" id="IPR029058">
    <property type="entry name" value="AB_hydrolase_fold"/>
</dbReference>
<dbReference type="Gene3D" id="3.40.50.1820">
    <property type="entry name" value="alpha/beta hydrolase"/>
    <property type="match status" value="1"/>
</dbReference>
<evidence type="ECO:0000313" key="4">
    <source>
        <dbReference type="Proteomes" id="UP000238801"/>
    </source>
</evidence>
<evidence type="ECO:0000313" key="3">
    <source>
        <dbReference type="EMBL" id="PRY94750.1"/>
    </source>
</evidence>
<dbReference type="SUPFAM" id="SSF53474">
    <property type="entry name" value="alpha/beta-Hydrolases"/>
    <property type="match status" value="1"/>
</dbReference>
<organism evidence="3 4">
    <name type="scientific">Hasllibacter halocynthiae</name>
    <dbReference type="NCBI Taxonomy" id="595589"/>
    <lineage>
        <taxon>Bacteria</taxon>
        <taxon>Pseudomonadati</taxon>
        <taxon>Pseudomonadota</taxon>
        <taxon>Alphaproteobacteria</taxon>
        <taxon>Rhodobacterales</taxon>
        <taxon>Roseobacteraceae</taxon>
        <taxon>Hasllibacter</taxon>
    </lineage>
</organism>
<accession>A0A2T0X721</accession>
<sequence length="318" mass="34826">MDGEATSPGDAPFHRAVARPPAGDPQPDAPTRARWIRAADGVRLRTLLVGPQDAAEEVLILPGRTEYVEKYWPTALWLASEGFRVLAIDWRGQGLSDRLDGDPALGHVVRFEDYQRDVAALVSLCGGGRRHLLAHSMGGCIGLRALGEGLSVATATFSAPMWGIEIARHERPFAWALSWLAGRTGRANRYAPGRGPAPVADVPAEAGMLTTDEETLDWMRRQTAEVPALALGGPSLGWLWEALREMRRLHRAPSPDVPCLTGLGTAERVVDPARIRSRMARWPGGRLVLHEGGEHELLMERPALRDAFRAQILAHLRR</sequence>
<feature type="region of interest" description="Disordered" evidence="1">
    <location>
        <begin position="1"/>
        <end position="30"/>
    </location>
</feature>
<dbReference type="EMBL" id="PVTT01000001">
    <property type="protein sequence ID" value="PRY94750.1"/>
    <property type="molecule type" value="Genomic_DNA"/>
</dbReference>
<gene>
    <name evidence="3" type="ORF">BCF33_0348</name>
</gene>